<name>A0A368W9H3_9BACL</name>
<dbReference type="OrthoDB" id="9771902at2"/>
<keyword evidence="3" id="KW-1185">Reference proteome</keyword>
<gene>
    <name evidence="2" type="ORF">DFP97_10490</name>
</gene>
<organism evidence="2 3">
    <name type="scientific">Paenibacillus prosopidis</name>
    <dbReference type="NCBI Taxonomy" id="630520"/>
    <lineage>
        <taxon>Bacteria</taxon>
        <taxon>Bacillati</taxon>
        <taxon>Bacillota</taxon>
        <taxon>Bacilli</taxon>
        <taxon>Bacillales</taxon>
        <taxon>Paenibacillaceae</taxon>
        <taxon>Paenibacillus</taxon>
    </lineage>
</organism>
<accession>A0A368W9H3</accession>
<protein>
    <submittedName>
        <fullName evidence="2">Spore coat-associated protein S</fullName>
    </submittedName>
</protein>
<dbReference type="InterPro" id="IPR002575">
    <property type="entry name" value="Aminoglycoside_PTrfase"/>
</dbReference>
<feature type="domain" description="Aminoglycoside phosphotransferase" evidence="1">
    <location>
        <begin position="32"/>
        <end position="250"/>
    </location>
</feature>
<evidence type="ECO:0000313" key="3">
    <source>
        <dbReference type="Proteomes" id="UP000252415"/>
    </source>
</evidence>
<dbReference type="InterPro" id="IPR011009">
    <property type="entry name" value="Kinase-like_dom_sf"/>
</dbReference>
<dbReference type="SUPFAM" id="SSF56112">
    <property type="entry name" value="Protein kinase-like (PK-like)"/>
    <property type="match status" value="1"/>
</dbReference>
<dbReference type="InterPro" id="IPR047175">
    <property type="entry name" value="CotS-like"/>
</dbReference>
<dbReference type="AlphaFoldDB" id="A0A368W9H3"/>
<evidence type="ECO:0000313" key="2">
    <source>
        <dbReference type="EMBL" id="RCW49432.1"/>
    </source>
</evidence>
<dbReference type="Pfam" id="PF01636">
    <property type="entry name" value="APH"/>
    <property type="match status" value="1"/>
</dbReference>
<comment type="caution">
    <text evidence="2">The sequence shown here is derived from an EMBL/GenBank/DDBJ whole genome shotgun (WGS) entry which is preliminary data.</text>
</comment>
<dbReference type="GO" id="GO:0042601">
    <property type="term" value="C:endospore-forming forespore"/>
    <property type="evidence" value="ECO:0007669"/>
    <property type="project" value="TreeGrafter"/>
</dbReference>
<dbReference type="PANTHER" id="PTHR39179:SF1">
    <property type="entry name" value="SPORE COAT PROTEIN I"/>
    <property type="match status" value="1"/>
</dbReference>
<dbReference type="RefSeq" id="WP_114379352.1">
    <property type="nucleotide sequence ID" value="NZ_QPJD01000004.1"/>
</dbReference>
<dbReference type="Gene3D" id="3.90.1200.10">
    <property type="match status" value="1"/>
</dbReference>
<dbReference type="EMBL" id="QPJD01000004">
    <property type="protein sequence ID" value="RCW49432.1"/>
    <property type="molecule type" value="Genomic_DNA"/>
</dbReference>
<dbReference type="InterPro" id="IPR014255">
    <property type="entry name" value="Spore_coat_CotS"/>
</dbReference>
<dbReference type="Gene3D" id="3.30.200.20">
    <property type="entry name" value="Phosphorylase Kinase, domain 1"/>
    <property type="match status" value="1"/>
</dbReference>
<proteinExistence type="predicted"/>
<sequence>MRQVTFMQENVNSVNSIMSQYPLRVRKVQLISDKGKKATWTIVTGSGTKILKKSPATQKRLLFLIQAIKHLQKNGAPIPAMVKTSAGKEYSQDSSGNCYILSDAVRGTKPTYKTSDLLSIMKELGKFHLASRGFQSNFTTNEREHLGGWAQNYARYIERLENYKKMAKSSSNEFEKLYLLYADNFISQGKEALKWIQSNYYTNWVNKVTAQKNLCHQDFAAANLIKTNKGIAIIDMDSLTFDLPARDIRKIFNKVMKKHGWSSSKAVLMLRAYREVHPLSDDECQIIYADLLFPHLFYGLSSKFFEKRTQWNSPSTLKKLKAMIDSENDRQRMLSSWKSIVKQS</sequence>
<dbReference type="PANTHER" id="PTHR39179">
    <property type="entry name" value="SPORE COAT PROTEIN I"/>
    <property type="match status" value="1"/>
</dbReference>
<dbReference type="Proteomes" id="UP000252415">
    <property type="component" value="Unassembled WGS sequence"/>
</dbReference>
<reference evidence="2 3" key="1">
    <citation type="submission" date="2018-07" db="EMBL/GenBank/DDBJ databases">
        <title>Genomic Encyclopedia of Type Strains, Phase III (KMG-III): the genomes of soil and plant-associated and newly described type strains.</title>
        <authorList>
            <person name="Whitman W."/>
        </authorList>
    </citation>
    <scope>NUCLEOTIDE SEQUENCE [LARGE SCALE GENOMIC DNA]</scope>
    <source>
        <strain evidence="2 3">CECT 7506</strain>
    </source>
</reference>
<dbReference type="NCBIfam" id="TIGR02906">
    <property type="entry name" value="spore_CotS"/>
    <property type="match status" value="1"/>
</dbReference>
<evidence type="ECO:0000259" key="1">
    <source>
        <dbReference type="Pfam" id="PF01636"/>
    </source>
</evidence>